<feature type="non-terminal residue" evidence="1">
    <location>
        <position position="1"/>
    </location>
</feature>
<evidence type="ECO:0008006" key="3">
    <source>
        <dbReference type="Google" id="ProtNLM"/>
    </source>
</evidence>
<evidence type="ECO:0000313" key="2">
    <source>
        <dbReference type="Proteomes" id="UP001476798"/>
    </source>
</evidence>
<accession>A0ABV0NTI9</accession>
<dbReference type="SUPFAM" id="SSF48065">
    <property type="entry name" value="DBL homology domain (DH-domain)"/>
    <property type="match status" value="1"/>
</dbReference>
<reference evidence="1 2" key="1">
    <citation type="submission" date="2021-06" db="EMBL/GenBank/DDBJ databases">
        <authorList>
            <person name="Palmer J.M."/>
        </authorList>
    </citation>
    <scope>NUCLEOTIDE SEQUENCE [LARGE SCALE GENOMIC DNA]</scope>
    <source>
        <strain evidence="1 2">GA_2019</strain>
        <tissue evidence="1">Muscle</tissue>
    </source>
</reference>
<evidence type="ECO:0000313" key="1">
    <source>
        <dbReference type="EMBL" id="MEQ2174726.1"/>
    </source>
</evidence>
<gene>
    <name evidence="1" type="ORF">GOODEAATRI_010800</name>
</gene>
<sequence>LSSPLSTCNHVKDIVDLGPDYCSQVCVEPLDREGVRPVSLVSTLSSGSSADSQSLFGSTAALPFSATTPAPNEEDIDLELSPAEGTNRQAGNQSPPLRGSGAGWRRHLEAFVINNQRNKNAPTSRLVRCKLPHMTTSPVVTDTMAPNPKLTYVDRVVMEIIETERMYVKDLSSIVEVSRLWCKLLPRLNSAALPANTNTPIYPPAEEIT</sequence>
<dbReference type="Proteomes" id="UP001476798">
    <property type="component" value="Unassembled WGS sequence"/>
</dbReference>
<name>A0ABV0NTI9_9TELE</name>
<organism evidence="1 2">
    <name type="scientific">Goodea atripinnis</name>
    <dbReference type="NCBI Taxonomy" id="208336"/>
    <lineage>
        <taxon>Eukaryota</taxon>
        <taxon>Metazoa</taxon>
        <taxon>Chordata</taxon>
        <taxon>Craniata</taxon>
        <taxon>Vertebrata</taxon>
        <taxon>Euteleostomi</taxon>
        <taxon>Actinopterygii</taxon>
        <taxon>Neopterygii</taxon>
        <taxon>Teleostei</taxon>
        <taxon>Neoteleostei</taxon>
        <taxon>Acanthomorphata</taxon>
        <taxon>Ovalentaria</taxon>
        <taxon>Atherinomorphae</taxon>
        <taxon>Cyprinodontiformes</taxon>
        <taxon>Goodeidae</taxon>
        <taxon>Goodea</taxon>
    </lineage>
</organism>
<keyword evidence="2" id="KW-1185">Reference proteome</keyword>
<proteinExistence type="predicted"/>
<protein>
    <recommendedName>
        <fullName evidence="3">DH domain-containing protein</fullName>
    </recommendedName>
</protein>
<dbReference type="InterPro" id="IPR035899">
    <property type="entry name" value="DBL_dom_sf"/>
</dbReference>
<dbReference type="EMBL" id="JAHRIO010050618">
    <property type="protein sequence ID" value="MEQ2174726.1"/>
    <property type="molecule type" value="Genomic_DNA"/>
</dbReference>
<dbReference type="PANTHER" id="PTHR45924:SF4">
    <property type="entry name" value="PLECKSTRIN HOMOLOGY DOMAIN-CONTAINING FAMILY G MEMBER 3"/>
    <property type="match status" value="1"/>
</dbReference>
<comment type="caution">
    <text evidence="1">The sequence shown here is derived from an EMBL/GenBank/DDBJ whole genome shotgun (WGS) entry which is preliminary data.</text>
</comment>
<dbReference type="PANTHER" id="PTHR45924">
    <property type="entry name" value="FI17866P1"/>
    <property type="match status" value="1"/>
</dbReference>